<accession>A0ABU2LN54</accession>
<proteinExistence type="predicted"/>
<feature type="transmembrane region" description="Helical" evidence="7">
    <location>
        <begin position="211"/>
        <end position="229"/>
    </location>
</feature>
<evidence type="ECO:0000256" key="2">
    <source>
        <dbReference type="ARBA" id="ARBA00022448"/>
    </source>
</evidence>
<feature type="transmembrane region" description="Helical" evidence="7">
    <location>
        <begin position="275"/>
        <end position="305"/>
    </location>
</feature>
<keyword evidence="3" id="KW-1003">Cell membrane</keyword>
<evidence type="ECO:0000313" key="9">
    <source>
        <dbReference type="EMBL" id="MDT0318935.1"/>
    </source>
</evidence>
<dbReference type="PANTHER" id="PTHR23517:SF13">
    <property type="entry name" value="MAJOR FACILITATOR SUPERFAMILY MFS_1"/>
    <property type="match status" value="1"/>
</dbReference>
<dbReference type="PROSITE" id="PS50850">
    <property type="entry name" value="MFS"/>
    <property type="match status" value="1"/>
</dbReference>
<dbReference type="Gene3D" id="1.20.1250.20">
    <property type="entry name" value="MFS general substrate transporter like domains"/>
    <property type="match status" value="1"/>
</dbReference>
<feature type="transmembrane region" description="Helical" evidence="7">
    <location>
        <begin position="173"/>
        <end position="190"/>
    </location>
</feature>
<feature type="domain" description="Major facilitator superfamily (MFS) profile" evidence="8">
    <location>
        <begin position="10"/>
        <end position="377"/>
    </location>
</feature>
<keyword evidence="5 7" id="KW-1133">Transmembrane helix</keyword>
<protein>
    <submittedName>
        <fullName evidence="9">MFS transporter</fullName>
    </submittedName>
</protein>
<feature type="transmembrane region" description="Helical" evidence="7">
    <location>
        <begin position="347"/>
        <end position="371"/>
    </location>
</feature>
<keyword evidence="10" id="KW-1185">Reference proteome</keyword>
<dbReference type="Pfam" id="PF07690">
    <property type="entry name" value="MFS_1"/>
    <property type="match status" value="1"/>
</dbReference>
<dbReference type="InterPro" id="IPR011701">
    <property type="entry name" value="MFS"/>
</dbReference>
<organism evidence="9 10">
    <name type="scientific">Streptomyces millisiae</name>
    <dbReference type="NCBI Taxonomy" id="3075542"/>
    <lineage>
        <taxon>Bacteria</taxon>
        <taxon>Bacillati</taxon>
        <taxon>Actinomycetota</taxon>
        <taxon>Actinomycetes</taxon>
        <taxon>Kitasatosporales</taxon>
        <taxon>Streptomycetaceae</taxon>
        <taxon>Streptomyces</taxon>
    </lineage>
</organism>
<feature type="transmembrane region" description="Helical" evidence="7">
    <location>
        <begin position="311"/>
        <end position="335"/>
    </location>
</feature>
<dbReference type="RefSeq" id="WP_311597914.1">
    <property type="nucleotide sequence ID" value="NZ_JAVREM010000009.1"/>
</dbReference>
<dbReference type="EMBL" id="JAVREM010000009">
    <property type="protein sequence ID" value="MDT0318935.1"/>
    <property type="molecule type" value="Genomic_DNA"/>
</dbReference>
<dbReference type="Proteomes" id="UP001183420">
    <property type="component" value="Unassembled WGS sequence"/>
</dbReference>
<reference evidence="10" key="1">
    <citation type="submission" date="2023-07" db="EMBL/GenBank/DDBJ databases">
        <title>30 novel species of actinomycetes from the DSMZ collection.</title>
        <authorList>
            <person name="Nouioui I."/>
        </authorList>
    </citation>
    <scope>NUCLEOTIDE SEQUENCE [LARGE SCALE GENOMIC DNA]</scope>
    <source>
        <strain evidence="10">DSM 44918</strain>
    </source>
</reference>
<dbReference type="PANTHER" id="PTHR23517">
    <property type="entry name" value="RESISTANCE PROTEIN MDTM, PUTATIVE-RELATED-RELATED"/>
    <property type="match status" value="1"/>
</dbReference>
<feature type="transmembrane region" description="Helical" evidence="7">
    <location>
        <begin position="42"/>
        <end position="65"/>
    </location>
</feature>
<gene>
    <name evidence="9" type="ORF">RNC47_11360</name>
</gene>
<evidence type="ECO:0000256" key="5">
    <source>
        <dbReference type="ARBA" id="ARBA00022989"/>
    </source>
</evidence>
<evidence type="ECO:0000313" key="10">
    <source>
        <dbReference type="Proteomes" id="UP001183420"/>
    </source>
</evidence>
<keyword evidence="4 7" id="KW-0812">Transmembrane</keyword>
<evidence type="ECO:0000256" key="7">
    <source>
        <dbReference type="SAM" id="Phobius"/>
    </source>
</evidence>
<evidence type="ECO:0000256" key="4">
    <source>
        <dbReference type="ARBA" id="ARBA00022692"/>
    </source>
</evidence>
<dbReference type="SUPFAM" id="SSF103473">
    <property type="entry name" value="MFS general substrate transporter"/>
    <property type="match status" value="1"/>
</dbReference>
<comment type="caution">
    <text evidence="9">The sequence shown here is derived from an EMBL/GenBank/DDBJ whole genome shotgun (WGS) entry which is preliminary data.</text>
</comment>
<name>A0ABU2LN54_9ACTN</name>
<sequence length="377" mass="36838">MRPRPLGPGPAALAVTGALLAIMALSTAPTPLYPGYAARDGLGPFGVTVVFSVFVAGVLAALPTLGRAGDRYGRRPALLGAVGCALAADAVLALPWGPPGLLVGRALSGVAVGTAAPVATVWITELVARAWGEDGRRRWATLTPALSLAGLSLGPLLAGWLAATTSRPLTTPYITLGAALAALLVPLALAPETGAPAHRTGPGASLPPPGVLLAAFGGFSVTGLFGALAPEMLATIDPHPSPAAVGTAVFAVFAAGAAAPAALRRVPPARQIRAGAVAVVLGLAGVWLAVALGAAPCFVAGGVLAGAGGGLLFRGALATALATAHAAGAVFTAAYSGLAVPVLGMGLLLTAVPMTAALTVFTGWTVLLLPLTARRAA</sequence>
<evidence type="ECO:0000256" key="1">
    <source>
        <dbReference type="ARBA" id="ARBA00004651"/>
    </source>
</evidence>
<evidence type="ECO:0000256" key="6">
    <source>
        <dbReference type="ARBA" id="ARBA00023136"/>
    </source>
</evidence>
<feature type="transmembrane region" description="Helical" evidence="7">
    <location>
        <begin position="77"/>
        <end position="96"/>
    </location>
</feature>
<feature type="transmembrane region" description="Helical" evidence="7">
    <location>
        <begin position="139"/>
        <end position="161"/>
    </location>
</feature>
<dbReference type="InterPro" id="IPR036259">
    <property type="entry name" value="MFS_trans_sf"/>
</dbReference>
<dbReference type="InterPro" id="IPR020846">
    <property type="entry name" value="MFS_dom"/>
</dbReference>
<evidence type="ECO:0000259" key="8">
    <source>
        <dbReference type="PROSITE" id="PS50850"/>
    </source>
</evidence>
<keyword evidence="6 7" id="KW-0472">Membrane</keyword>
<comment type="subcellular location">
    <subcellularLocation>
        <location evidence="1">Cell membrane</location>
        <topology evidence="1">Multi-pass membrane protein</topology>
    </subcellularLocation>
</comment>
<evidence type="ECO:0000256" key="3">
    <source>
        <dbReference type="ARBA" id="ARBA00022475"/>
    </source>
</evidence>
<feature type="transmembrane region" description="Helical" evidence="7">
    <location>
        <begin position="102"/>
        <end position="127"/>
    </location>
</feature>
<dbReference type="InterPro" id="IPR050171">
    <property type="entry name" value="MFS_Transporters"/>
</dbReference>
<feature type="transmembrane region" description="Helical" evidence="7">
    <location>
        <begin position="241"/>
        <end position="263"/>
    </location>
</feature>
<keyword evidence="2" id="KW-0813">Transport</keyword>